<sequence length="61" mass="6654">MAFLNFDLRANNANILQQRGSASSGGIFIVHCRRPEGRLKLIHLVLRVGVYILPGGIPSPV</sequence>
<evidence type="ECO:0000313" key="2">
    <source>
        <dbReference type="Proteomes" id="UP000253606"/>
    </source>
</evidence>
<dbReference type="Proteomes" id="UP000253606">
    <property type="component" value="Chromosome"/>
</dbReference>
<dbReference type="AlphaFoldDB" id="A0A2Z5G9P5"/>
<reference evidence="1 2" key="1">
    <citation type="journal article" date="2018" name="Front. Microbiol.">
        <title>Hydrolytic Capabilities as a Key to Environmental Success: Chitinolytic and Cellulolytic Acidobacteria From Acidic Sub-arctic Soils and Boreal Peatlands.</title>
        <authorList>
            <person name="Belova S.E."/>
            <person name="Ravin N.V."/>
            <person name="Pankratov T.A."/>
            <person name="Rakitin A.L."/>
            <person name="Ivanova A.A."/>
            <person name="Beletsky A.V."/>
            <person name="Mardanov A.V."/>
            <person name="Sinninghe Damste J.S."/>
            <person name="Dedysh S.N."/>
        </authorList>
    </citation>
    <scope>NUCLEOTIDE SEQUENCE [LARGE SCALE GENOMIC DNA]</scope>
    <source>
        <strain evidence="1 2">SBC82</strain>
    </source>
</reference>
<evidence type="ECO:0000313" key="1">
    <source>
        <dbReference type="EMBL" id="AXC15630.1"/>
    </source>
</evidence>
<accession>A0A2Z5G9P5</accession>
<gene>
    <name evidence="1" type="ORF">ACPOL_6400</name>
</gene>
<name>A0A2Z5G9P5_9BACT</name>
<organism evidence="1 2">
    <name type="scientific">Acidisarcina polymorpha</name>
    <dbReference type="NCBI Taxonomy" id="2211140"/>
    <lineage>
        <taxon>Bacteria</taxon>
        <taxon>Pseudomonadati</taxon>
        <taxon>Acidobacteriota</taxon>
        <taxon>Terriglobia</taxon>
        <taxon>Terriglobales</taxon>
        <taxon>Acidobacteriaceae</taxon>
        <taxon>Acidisarcina</taxon>
    </lineage>
</organism>
<dbReference type="KEGG" id="abas:ACPOL_6400"/>
<proteinExistence type="predicted"/>
<keyword evidence="2" id="KW-1185">Reference proteome</keyword>
<protein>
    <submittedName>
        <fullName evidence="1">Uncharacterized protein</fullName>
    </submittedName>
</protein>
<dbReference type="EMBL" id="CP030840">
    <property type="protein sequence ID" value="AXC15630.1"/>
    <property type="molecule type" value="Genomic_DNA"/>
</dbReference>